<evidence type="ECO:0000256" key="3">
    <source>
        <dbReference type="ARBA" id="ARBA00022475"/>
    </source>
</evidence>
<evidence type="ECO:0000313" key="11">
    <source>
        <dbReference type="Proteomes" id="UP000033918"/>
    </source>
</evidence>
<feature type="transmembrane region" description="Helical" evidence="9">
    <location>
        <begin position="86"/>
        <end position="105"/>
    </location>
</feature>
<dbReference type="Proteomes" id="UP000033918">
    <property type="component" value="Unassembled WGS sequence"/>
</dbReference>
<dbReference type="Gene3D" id="1.20.1740.10">
    <property type="entry name" value="Amino acid/polyamine transporter I"/>
    <property type="match status" value="1"/>
</dbReference>
<protein>
    <submittedName>
        <fullName evidence="10">Aromatic amino acid permease</fullName>
    </submittedName>
</protein>
<keyword evidence="3" id="KW-1003">Cell membrane</keyword>
<dbReference type="AlphaFoldDB" id="A0A0G0UIQ2"/>
<evidence type="ECO:0000256" key="5">
    <source>
        <dbReference type="ARBA" id="ARBA00022692"/>
    </source>
</evidence>
<keyword evidence="5 9" id="KW-0812">Transmembrane</keyword>
<dbReference type="PANTHER" id="PTHR46997:SF2">
    <property type="entry name" value="TYROSINE-SPECIFIC TRANSPORT SYSTEM"/>
    <property type="match status" value="1"/>
</dbReference>
<feature type="transmembrane region" description="Helical" evidence="9">
    <location>
        <begin position="260"/>
        <end position="286"/>
    </location>
</feature>
<evidence type="ECO:0000256" key="1">
    <source>
        <dbReference type="ARBA" id="ARBA00004429"/>
    </source>
</evidence>
<evidence type="ECO:0000256" key="6">
    <source>
        <dbReference type="ARBA" id="ARBA00022970"/>
    </source>
</evidence>
<proteinExistence type="predicted"/>
<sequence length="379" mass="41726">MLFGTRKKFLYAVAVLVGTMVGVGIFGIPFSFMKAGFWVGFSFLLAVGAMTLIMDLMYGEVVLRTEEKHQIVGYAGKYAGGFLKNILFFSIALSVYSALLAYIVVSGEFLNNIFSSFFQLSPGQYSVIFTFVVAGLILAGVKRFSPLELFLSVMFLAVIGLIFAFGFTKINTGLLTGWNPEFWILPYGVLLFAFAGLPAIPIQRKILDGQEVKLKKAIIYAVLFVSVLYFIFALTVVGISGEVTSPDAVSGLYEFMGPKIAIAGSVFGVLAVFSSFLMLGSAMLDLYAYDYGFKRKYAWLMVIFPPFLFFLAGIRSFIDIIDMAGAVAIGLESMVLVFMFARAKSRGNRVPEYSINLPVWSLYALVFIFVVGVSYALFK</sequence>
<feature type="transmembrane region" description="Helical" evidence="9">
    <location>
        <begin position="36"/>
        <end position="58"/>
    </location>
</feature>
<evidence type="ECO:0000256" key="8">
    <source>
        <dbReference type="ARBA" id="ARBA00023136"/>
    </source>
</evidence>
<evidence type="ECO:0000256" key="7">
    <source>
        <dbReference type="ARBA" id="ARBA00022989"/>
    </source>
</evidence>
<gene>
    <name evidence="10" type="ORF">UU38_C0004G0020</name>
</gene>
<feature type="transmembrane region" description="Helical" evidence="9">
    <location>
        <begin position="217"/>
        <end position="240"/>
    </location>
</feature>
<dbReference type="PANTHER" id="PTHR46997">
    <property type="entry name" value="LOW AFFINITY TRYPTOPHAN PERMEASE-RELATED"/>
    <property type="match status" value="1"/>
</dbReference>
<comment type="caution">
    <text evidence="10">The sequence shown here is derived from an EMBL/GenBank/DDBJ whole genome shotgun (WGS) entry which is preliminary data.</text>
</comment>
<dbReference type="InterPro" id="IPR013059">
    <property type="entry name" value="Trp_tyr_transpt"/>
</dbReference>
<evidence type="ECO:0000313" key="10">
    <source>
        <dbReference type="EMBL" id="KKR88658.1"/>
    </source>
</evidence>
<dbReference type="GO" id="GO:0003333">
    <property type="term" value="P:amino acid transmembrane transport"/>
    <property type="evidence" value="ECO:0007669"/>
    <property type="project" value="InterPro"/>
</dbReference>
<feature type="transmembrane region" description="Helical" evidence="9">
    <location>
        <begin position="149"/>
        <end position="170"/>
    </location>
</feature>
<dbReference type="EMBL" id="LCAK01000004">
    <property type="protein sequence ID" value="KKR88658.1"/>
    <property type="molecule type" value="Genomic_DNA"/>
</dbReference>
<keyword evidence="6" id="KW-0029">Amino-acid transport</keyword>
<keyword evidence="8 9" id="KW-0472">Membrane</keyword>
<dbReference type="GO" id="GO:0005886">
    <property type="term" value="C:plasma membrane"/>
    <property type="evidence" value="ECO:0007669"/>
    <property type="project" value="UniProtKB-SubCell"/>
</dbReference>
<evidence type="ECO:0000256" key="9">
    <source>
        <dbReference type="SAM" id="Phobius"/>
    </source>
</evidence>
<comment type="subcellular location">
    <subcellularLocation>
        <location evidence="1">Cell inner membrane</location>
        <topology evidence="1">Multi-pass membrane protein</topology>
    </subcellularLocation>
</comment>
<feature type="transmembrane region" description="Helical" evidence="9">
    <location>
        <begin position="355"/>
        <end position="378"/>
    </location>
</feature>
<feature type="transmembrane region" description="Helical" evidence="9">
    <location>
        <begin position="9"/>
        <end position="30"/>
    </location>
</feature>
<keyword evidence="7 9" id="KW-1133">Transmembrane helix</keyword>
<organism evidence="10 11">
    <name type="scientific">Candidatus Wolfebacteria bacterium GW2011_GWB1_41_12</name>
    <dbReference type="NCBI Taxonomy" id="1619006"/>
    <lineage>
        <taxon>Bacteria</taxon>
        <taxon>Candidatus Wolfeibacteriota</taxon>
    </lineage>
</organism>
<keyword evidence="4" id="KW-0997">Cell inner membrane</keyword>
<evidence type="ECO:0000256" key="4">
    <source>
        <dbReference type="ARBA" id="ARBA00022519"/>
    </source>
</evidence>
<reference evidence="10 11" key="1">
    <citation type="journal article" date="2015" name="Nature">
        <title>rRNA introns, odd ribosomes, and small enigmatic genomes across a large radiation of phyla.</title>
        <authorList>
            <person name="Brown C.T."/>
            <person name="Hug L.A."/>
            <person name="Thomas B.C."/>
            <person name="Sharon I."/>
            <person name="Castelle C.J."/>
            <person name="Singh A."/>
            <person name="Wilkins M.J."/>
            <person name="Williams K.H."/>
            <person name="Banfield J.F."/>
        </authorList>
    </citation>
    <scope>NUCLEOTIDE SEQUENCE [LARGE SCALE GENOMIC DNA]</scope>
</reference>
<dbReference type="Pfam" id="PF03222">
    <property type="entry name" value="Trp_Tyr_perm"/>
    <property type="match status" value="1"/>
</dbReference>
<feature type="transmembrane region" description="Helical" evidence="9">
    <location>
        <begin position="125"/>
        <end position="142"/>
    </location>
</feature>
<evidence type="ECO:0000256" key="2">
    <source>
        <dbReference type="ARBA" id="ARBA00022448"/>
    </source>
</evidence>
<dbReference type="InterPro" id="IPR018227">
    <property type="entry name" value="Amino_acid_transport_2"/>
</dbReference>
<feature type="transmembrane region" description="Helical" evidence="9">
    <location>
        <begin position="298"/>
        <end position="318"/>
    </location>
</feature>
<dbReference type="GO" id="GO:0015173">
    <property type="term" value="F:aromatic amino acid transmembrane transporter activity"/>
    <property type="evidence" value="ECO:0007669"/>
    <property type="project" value="InterPro"/>
</dbReference>
<feature type="transmembrane region" description="Helical" evidence="9">
    <location>
        <begin position="182"/>
        <end position="202"/>
    </location>
</feature>
<feature type="transmembrane region" description="Helical" evidence="9">
    <location>
        <begin position="324"/>
        <end position="343"/>
    </location>
</feature>
<accession>A0A0G0UIQ2</accession>
<keyword evidence="2" id="KW-0813">Transport</keyword>
<name>A0A0G0UIQ2_9BACT</name>